<dbReference type="FunFam" id="3.40.50.720:FF:000084">
    <property type="entry name" value="Short-chain dehydrogenase reductase"/>
    <property type="match status" value="1"/>
</dbReference>
<dbReference type="KEGG" id="amob:HG15A2_32530"/>
<keyword evidence="3" id="KW-1185">Reference proteome</keyword>
<dbReference type="InterPro" id="IPR036291">
    <property type="entry name" value="NAD(P)-bd_dom_sf"/>
</dbReference>
<proteinExistence type="inferred from homology"/>
<name>A0A517MYG0_9BACT</name>
<dbReference type="Proteomes" id="UP000319852">
    <property type="component" value="Chromosome"/>
</dbReference>
<sequence>MAEIAPNPAGSTFDHLSLEGRVALVTGSTTGLGKAMARSLAKAGARVAINYANNQRRAEQTLTEFREAGLQVELFRASVIDPEEVQRLADEVRDALGPIDIVVISATPEQPLKPIEEYDWEFYAQLLDFFVKSPFLLAQTLLPHMKEQQWGRIINIGSEVFHQAWPNFSAYAAAKGAQHGWTRSLATELAADGITVNMVSPGWIPVERHEKDPQEDKDEYLTKVPAGRFGVPDDLAGLISFLAGESSSFITGQDILVNGGKIAP</sequence>
<evidence type="ECO:0000256" key="1">
    <source>
        <dbReference type="ARBA" id="ARBA00006484"/>
    </source>
</evidence>
<protein>
    <submittedName>
        <fullName evidence="2">3-oxoacyl-[acyl-carrier-protein] reductase FabG</fullName>
        <ecNumber evidence="2">1.1.1.100</ecNumber>
    </submittedName>
</protein>
<dbReference type="PRINTS" id="PR00080">
    <property type="entry name" value="SDRFAMILY"/>
</dbReference>
<dbReference type="SUPFAM" id="SSF51735">
    <property type="entry name" value="NAD(P)-binding Rossmann-fold domains"/>
    <property type="match status" value="1"/>
</dbReference>
<evidence type="ECO:0000313" key="3">
    <source>
        <dbReference type="Proteomes" id="UP000319852"/>
    </source>
</evidence>
<organism evidence="2 3">
    <name type="scientific">Adhaeretor mobilis</name>
    <dbReference type="NCBI Taxonomy" id="1930276"/>
    <lineage>
        <taxon>Bacteria</taxon>
        <taxon>Pseudomonadati</taxon>
        <taxon>Planctomycetota</taxon>
        <taxon>Planctomycetia</taxon>
        <taxon>Pirellulales</taxon>
        <taxon>Lacipirellulaceae</taxon>
        <taxon>Adhaeretor</taxon>
    </lineage>
</organism>
<dbReference type="GO" id="GO:0004316">
    <property type="term" value="F:3-oxoacyl-[acyl-carrier-protein] reductase (NADPH) activity"/>
    <property type="evidence" value="ECO:0007669"/>
    <property type="project" value="UniProtKB-EC"/>
</dbReference>
<evidence type="ECO:0000313" key="2">
    <source>
        <dbReference type="EMBL" id="QDS99922.1"/>
    </source>
</evidence>
<dbReference type="InterPro" id="IPR002347">
    <property type="entry name" value="SDR_fam"/>
</dbReference>
<keyword evidence="2" id="KW-0560">Oxidoreductase</keyword>
<dbReference type="EMBL" id="CP036263">
    <property type="protein sequence ID" value="QDS99922.1"/>
    <property type="molecule type" value="Genomic_DNA"/>
</dbReference>
<dbReference type="AlphaFoldDB" id="A0A517MYG0"/>
<dbReference type="PRINTS" id="PR00081">
    <property type="entry name" value="GDHRDH"/>
</dbReference>
<dbReference type="Pfam" id="PF13561">
    <property type="entry name" value="adh_short_C2"/>
    <property type="match status" value="1"/>
</dbReference>
<dbReference type="Gene3D" id="3.40.50.720">
    <property type="entry name" value="NAD(P)-binding Rossmann-like Domain"/>
    <property type="match status" value="1"/>
</dbReference>
<accession>A0A517MYG0</accession>
<comment type="similarity">
    <text evidence="1">Belongs to the short-chain dehydrogenases/reductases (SDR) family.</text>
</comment>
<dbReference type="InterPro" id="IPR050259">
    <property type="entry name" value="SDR"/>
</dbReference>
<dbReference type="OrthoDB" id="9803333at2"/>
<dbReference type="PANTHER" id="PTHR42879">
    <property type="entry name" value="3-OXOACYL-(ACYL-CARRIER-PROTEIN) REDUCTASE"/>
    <property type="match status" value="1"/>
</dbReference>
<dbReference type="EC" id="1.1.1.100" evidence="2"/>
<reference evidence="2 3" key="1">
    <citation type="submission" date="2019-02" db="EMBL/GenBank/DDBJ databases">
        <title>Deep-cultivation of Planctomycetes and their phenomic and genomic characterization uncovers novel biology.</title>
        <authorList>
            <person name="Wiegand S."/>
            <person name="Jogler M."/>
            <person name="Boedeker C."/>
            <person name="Pinto D."/>
            <person name="Vollmers J."/>
            <person name="Rivas-Marin E."/>
            <person name="Kohn T."/>
            <person name="Peeters S.H."/>
            <person name="Heuer A."/>
            <person name="Rast P."/>
            <person name="Oberbeckmann S."/>
            <person name="Bunk B."/>
            <person name="Jeske O."/>
            <person name="Meyerdierks A."/>
            <person name="Storesund J.E."/>
            <person name="Kallscheuer N."/>
            <person name="Luecker S."/>
            <person name="Lage O.M."/>
            <person name="Pohl T."/>
            <person name="Merkel B.J."/>
            <person name="Hornburger P."/>
            <person name="Mueller R.-W."/>
            <person name="Bruemmer F."/>
            <person name="Labrenz M."/>
            <person name="Spormann A.M."/>
            <person name="Op den Camp H."/>
            <person name="Overmann J."/>
            <person name="Amann R."/>
            <person name="Jetten M.S.M."/>
            <person name="Mascher T."/>
            <person name="Medema M.H."/>
            <person name="Devos D.P."/>
            <person name="Kaster A.-K."/>
            <person name="Ovreas L."/>
            <person name="Rohde M."/>
            <person name="Galperin M.Y."/>
            <person name="Jogler C."/>
        </authorList>
    </citation>
    <scope>NUCLEOTIDE SEQUENCE [LARGE SCALE GENOMIC DNA]</scope>
    <source>
        <strain evidence="2 3">HG15A2</strain>
    </source>
</reference>
<dbReference type="RefSeq" id="WP_145061070.1">
    <property type="nucleotide sequence ID" value="NZ_CP036263.1"/>
</dbReference>
<gene>
    <name evidence="2" type="primary">fabG_6</name>
    <name evidence="2" type="ORF">HG15A2_32530</name>
</gene>